<proteinExistence type="predicted"/>
<feature type="compositionally biased region" description="Polar residues" evidence="6">
    <location>
        <begin position="27"/>
        <end position="39"/>
    </location>
</feature>
<feature type="compositionally biased region" description="Low complexity" evidence="6">
    <location>
        <begin position="227"/>
        <end position="253"/>
    </location>
</feature>
<keyword evidence="3" id="KW-0863">Zinc-finger</keyword>
<dbReference type="AlphaFoldDB" id="A0A6P4IQ26"/>
<dbReference type="PANTHER" id="PTHR13340">
    <property type="entry name" value="GATA ZINC FINGER DOMAIN-CONTAINING"/>
    <property type="match status" value="1"/>
</dbReference>
<keyword evidence="7" id="KW-1185">Reference proteome</keyword>
<dbReference type="GeneID" id="108080403"/>
<feature type="compositionally biased region" description="Basic and acidic residues" evidence="6">
    <location>
        <begin position="438"/>
        <end position="455"/>
    </location>
</feature>
<dbReference type="GO" id="GO:0008270">
    <property type="term" value="F:zinc ion binding"/>
    <property type="evidence" value="ECO:0007669"/>
    <property type="project" value="UniProtKB-KW"/>
</dbReference>
<feature type="compositionally biased region" description="Gly residues" evidence="6">
    <location>
        <begin position="272"/>
        <end position="284"/>
    </location>
</feature>
<feature type="region of interest" description="Disordered" evidence="6">
    <location>
        <begin position="60"/>
        <end position="306"/>
    </location>
</feature>
<dbReference type="PANTHER" id="PTHR13340:SF2">
    <property type="entry name" value="GATA ZINC FINGER DOMAIN-CONTAINING PROTEIN 1"/>
    <property type="match status" value="1"/>
</dbReference>
<evidence type="ECO:0000313" key="7">
    <source>
        <dbReference type="Proteomes" id="UP001652661"/>
    </source>
</evidence>
<keyword evidence="5" id="KW-0539">Nucleus</keyword>
<gene>
    <name evidence="8" type="primary">LOC108080403</name>
</gene>
<dbReference type="OMA" id="NERMPTV"/>
<dbReference type="OrthoDB" id="9994231at2759"/>
<keyword evidence="2" id="KW-0479">Metal-binding</keyword>
<evidence type="ECO:0000256" key="1">
    <source>
        <dbReference type="ARBA" id="ARBA00004123"/>
    </source>
</evidence>
<feature type="compositionally biased region" description="Pro residues" evidence="6">
    <location>
        <begin position="170"/>
        <end position="180"/>
    </location>
</feature>
<dbReference type="InterPro" id="IPR039050">
    <property type="entry name" value="GATAD1"/>
</dbReference>
<evidence type="ECO:0000256" key="6">
    <source>
        <dbReference type="SAM" id="MobiDB-lite"/>
    </source>
</evidence>
<dbReference type="GO" id="GO:0006325">
    <property type="term" value="P:chromatin organization"/>
    <property type="evidence" value="ECO:0007669"/>
    <property type="project" value="TreeGrafter"/>
</dbReference>
<reference evidence="8" key="1">
    <citation type="submission" date="2025-08" db="UniProtKB">
        <authorList>
            <consortium name="RefSeq"/>
        </authorList>
    </citation>
    <scope>IDENTIFICATION</scope>
    <source>
        <strain evidence="8">14028-0561.14</strain>
        <tissue evidence="8">Whole fly</tissue>
    </source>
</reference>
<feature type="compositionally biased region" description="Polar residues" evidence="6">
    <location>
        <begin position="297"/>
        <end position="306"/>
    </location>
</feature>
<name>A0A6P4IQ26_DROKI</name>
<comment type="subcellular location">
    <subcellularLocation>
        <location evidence="1">Nucleus</location>
    </subcellularLocation>
</comment>
<evidence type="ECO:0000313" key="8">
    <source>
        <dbReference type="RefSeq" id="XP_017030620.1"/>
    </source>
</evidence>
<dbReference type="GO" id="GO:0005634">
    <property type="term" value="C:nucleus"/>
    <property type="evidence" value="ECO:0007669"/>
    <property type="project" value="UniProtKB-SubCell"/>
</dbReference>
<feature type="region of interest" description="Disordered" evidence="6">
    <location>
        <begin position="1"/>
        <end position="47"/>
    </location>
</feature>
<feature type="compositionally biased region" description="Low complexity" evidence="6">
    <location>
        <begin position="190"/>
        <end position="201"/>
    </location>
</feature>
<evidence type="ECO:0000256" key="4">
    <source>
        <dbReference type="ARBA" id="ARBA00022833"/>
    </source>
</evidence>
<evidence type="ECO:0000256" key="3">
    <source>
        <dbReference type="ARBA" id="ARBA00022771"/>
    </source>
</evidence>
<feature type="region of interest" description="Disordered" evidence="6">
    <location>
        <begin position="438"/>
        <end position="462"/>
    </location>
</feature>
<evidence type="ECO:0000256" key="5">
    <source>
        <dbReference type="ARBA" id="ARBA00023242"/>
    </source>
</evidence>
<dbReference type="Proteomes" id="UP001652661">
    <property type="component" value="Chromosome X"/>
</dbReference>
<accession>A0A6P4IQ26</accession>
<feature type="compositionally biased region" description="Basic and acidic residues" evidence="6">
    <location>
        <begin position="99"/>
        <end position="132"/>
    </location>
</feature>
<evidence type="ECO:0000256" key="2">
    <source>
        <dbReference type="ARBA" id="ARBA00022723"/>
    </source>
</evidence>
<keyword evidence="4" id="KW-0862">Zinc</keyword>
<sequence>MSTDPQPVASECSKCGKPSVQERPNPDTESAGQAAASSTPPLPSCRCGCSQEDSIGIATALERDSTDEVPMDIDNDLTTNERMPTVDELEQPKPKPKLKPLEVVKKEKEEKLLVEPAEQKPLPEVEEEEKHSTKAPRSPTPIKIEEEEEDKPKEKQQQEQQLQSQEDMPPSSPEAQPPNPSHRVGKITRSSLNGNQASSSSTRTPAIMKRLRKSTRFKAKPTGGRGNSAAAGNSSSQSNGHNNGANNGASGSSIHLAGAGAHPSNTNKHGKSGTGGSGGGGGGSPAARSRRTLFKRPSTQKTPKVQASTRFVKSVFYKGSYMQIGDIVSIVDGEQNLYYAQIRGLLVDAYCEKSAFLTWLIPTQDSPDPQEGFDPATYLIGPDEELSRKLCYLEFVMHAPSNYYFDRSTPFPLPDVDEYTAQRSGGFIWTRLPVVKREKGEREREREMRGRDSAHKASGGAS</sequence>
<dbReference type="RefSeq" id="XP_017030620.1">
    <property type="nucleotide sequence ID" value="XM_017175131.3"/>
</dbReference>
<feature type="compositionally biased region" description="Basic residues" evidence="6">
    <location>
        <begin position="209"/>
        <end position="219"/>
    </location>
</feature>
<protein>
    <submittedName>
        <fullName evidence="8">MICAL-like protein 1</fullName>
    </submittedName>
</protein>
<organism evidence="7 8">
    <name type="scientific">Drosophila kikkawai</name>
    <name type="common">Fruit fly</name>
    <dbReference type="NCBI Taxonomy" id="30033"/>
    <lineage>
        <taxon>Eukaryota</taxon>
        <taxon>Metazoa</taxon>
        <taxon>Ecdysozoa</taxon>
        <taxon>Arthropoda</taxon>
        <taxon>Hexapoda</taxon>
        <taxon>Insecta</taxon>
        <taxon>Pterygota</taxon>
        <taxon>Neoptera</taxon>
        <taxon>Endopterygota</taxon>
        <taxon>Diptera</taxon>
        <taxon>Brachycera</taxon>
        <taxon>Muscomorpha</taxon>
        <taxon>Ephydroidea</taxon>
        <taxon>Drosophilidae</taxon>
        <taxon>Drosophila</taxon>
        <taxon>Sophophora</taxon>
    </lineage>
</organism>